<gene>
    <name evidence="2" type="ORF">GCM10010394_55640</name>
</gene>
<accession>A0ABN1GSE3</accession>
<dbReference type="Gene3D" id="3.40.50.150">
    <property type="entry name" value="Vaccinia Virus protein VP39"/>
    <property type="match status" value="1"/>
</dbReference>
<evidence type="ECO:0000259" key="1">
    <source>
        <dbReference type="Pfam" id="PF08241"/>
    </source>
</evidence>
<dbReference type="Pfam" id="PF08241">
    <property type="entry name" value="Methyltransf_11"/>
    <property type="match status" value="1"/>
</dbReference>
<dbReference type="EMBL" id="BAAACA010000038">
    <property type="protein sequence ID" value="GAA0618169.1"/>
    <property type="molecule type" value="Genomic_DNA"/>
</dbReference>
<reference evidence="2 3" key="1">
    <citation type="journal article" date="2019" name="Int. J. Syst. Evol. Microbiol.">
        <title>The Global Catalogue of Microorganisms (GCM) 10K type strain sequencing project: providing services to taxonomists for standard genome sequencing and annotation.</title>
        <authorList>
            <consortium name="The Broad Institute Genomics Platform"/>
            <consortium name="The Broad Institute Genome Sequencing Center for Infectious Disease"/>
            <person name="Wu L."/>
            <person name="Ma J."/>
        </authorList>
    </citation>
    <scope>NUCLEOTIDE SEQUENCE [LARGE SCALE GENOMIC DNA]</scope>
    <source>
        <strain evidence="2 3">JCM 5067</strain>
    </source>
</reference>
<dbReference type="InterPro" id="IPR029063">
    <property type="entry name" value="SAM-dependent_MTases_sf"/>
</dbReference>
<keyword evidence="3" id="KW-1185">Reference proteome</keyword>
<dbReference type="PANTHER" id="PTHR43861">
    <property type="entry name" value="TRANS-ACONITATE 2-METHYLTRANSFERASE-RELATED"/>
    <property type="match status" value="1"/>
</dbReference>
<dbReference type="PANTHER" id="PTHR43861:SF1">
    <property type="entry name" value="TRANS-ACONITATE 2-METHYLTRANSFERASE"/>
    <property type="match status" value="1"/>
</dbReference>
<dbReference type="SUPFAM" id="SSF53335">
    <property type="entry name" value="S-adenosyl-L-methionine-dependent methyltransferases"/>
    <property type="match status" value="1"/>
</dbReference>
<feature type="domain" description="Methyltransferase type 11" evidence="1">
    <location>
        <begin position="49"/>
        <end position="147"/>
    </location>
</feature>
<dbReference type="InterPro" id="IPR013216">
    <property type="entry name" value="Methyltransf_11"/>
</dbReference>
<evidence type="ECO:0000313" key="3">
    <source>
        <dbReference type="Proteomes" id="UP001500668"/>
    </source>
</evidence>
<name>A0ABN1GSE3_9ACTN</name>
<dbReference type="Proteomes" id="UP001500668">
    <property type="component" value="Unassembled WGS sequence"/>
</dbReference>
<protein>
    <recommendedName>
        <fullName evidence="1">Methyltransferase type 11 domain-containing protein</fullName>
    </recommendedName>
</protein>
<proteinExistence type="predicted"/>
<dbReference type="CDD" id="cd02440">
    <property type="entry name" value="AdoMet_MTases"/>
    <property type="match status" value="1"/>
</dbReference>
<organism evidence="2 3">
    <name type="scientific">Streptomyces crystallinus</name>
    <dbReference type="NCBI Taxonomy" id="68191"/>
    <lineage>
        <taxon>Bacteria</taxon>
        <taxon>Bacillati</taxon>
        <taxon>Actinomycetota</taxon>
        <taxon>Actinomycetes</taxon>
        <taxon>Kitasatosporales</taxon>
        <taxon>Streptomycetaceae</taxon>
        <taxon>Streptomyces</taxon>
    </lineage>
</organism>
<evidence type="ECO:0000313" key="2">
    <source>
        <dbReference type="EMBL" id="GAA0618169.1"/>
    </source>
</evidence>
<sequence length="253" mass="27488">MEGVGGAGHYGRLARDFDRYWAYSPAFVAWMAGRITHALSLSPGDRIADIGAGTGLYAREVARAVRPAHPVVCADPSPAMLARLNSPSPYLAPLLASAEDVAEGRVDLPCERFDAVWLKEVVHHLADPARTLAGLSALLAPGGRLLVVMRPATLAYPLFPAALARFQESQPDPAEIAHHLRSAGLTTTLTYAEHELRIGLDRHCTMVRARYMSLLSTFSDGELEEGIQQIRAAHPGPELVFPDRFAFICARRC</sequence>
<comment type="caution">
    <text evidence="2">The sequence shown here is derived from an EMBL/GenBank/DDBJ whole genome shotgun (WGS) entry which is preliminary data.</text>
</comment>